<gene>
    <name evidence="2" type="ORF">RN96_12795</name>
</gene>
<evidence type="ECO:0000256" key="1">
    <source>
        <dbReference type="SAM" id="Phobius"/>
    </source>
</evidence>
<keyword evidence="1" id="KW-0812">Transmembrane</keyword>
<feature type="transmembrane region" description="Helical" evidence="1">
    <location>
        <begin position="54"/>
        <end position="77"/>
    </location>
</feature>
<dbReference type="EMBL" id="NJGI01000007">
    <property type="protein sequence ID" value="PGH19976.1"/>
    <property type="molecule type" value="Genomic_DNA"/>
</dbReference>
<accession>A0A2B7YEM0</accession>
<comment type="caution">
    <text evidence="2">The sequence shown here is derived from an EMBL/GenBank/DDBJ whole genome shotgun (WGS) entry which is preliminary data.</text>
</comment>
<protein>
    <submittedName>
        <fullName evidence="2">Uncharacterized protein</fullName>
    </submittedName>
</protein>
<dbReference type="RefSeq" id="WP_098703725.1">
    <property type="nucleotide sequence ID" value="NZ_NJGI01000007.1"/>
</dbReference>
<evidence type="ECO:0000313" key="3">
    <source>
        <dbReference type="Proteomes" id="UP000222862"/>
    </source>
</evidence>
<organism evidence="2 3">
    <name type="scientific">Fusobacterium nucleatum subsp. polymorphum</name>
    <name type="common">Fusobacterium polymorphum</name>
    <dbReference type="NCBI Taxonomy" id="76857"/>
    <lineage>
        <taxon>Bacteria</taxon>
        <taxon>Fusobacteriati</taxon>
        <taxon>Fusobacteriota</taxon>
        <taxon>Fusobacteriia</taxon>
        <taxon>Fusobacteriales</taxon>
        <taxon>Fusobacteriaceae</taxon>
        <taxon>Fusobacterium</taxon>
    </lineage>
</organism>
<name>A0A2B7YEM0_FUSNP</name>
<keyword evidence="1" id="KW-0472">Membrane</keyword>
<proteinExistence type="predicted"/>
<dbReference type="AlphaFoldDB" id="A0A2B7YEM0"/>
<reference evidence="2 3" key="1">
    <citation type="submission" date="2017-06" db="EMBL/GenBank/DDBJ databases">
        <title>Genome sequencing of Fusobacterium nucleatum subsp. polymorphum KCOM 1232 (=ChDC F37).</title>
        <authorList>
            <person name="Kook J.-K."/>
            <person name="Park S.-N."/>
            <person name="Lim Y.K."/>
            <person name="Roh H."/>
        </authorList>
    </citation>
    <scope>NUCLEOTIDE SEQUENCE [LARGE SCALE GENOMIC DNA]</scope>
    <source>
        <strain evidence="3">KCOM 1232 ( ChDC F37)</strain>
    </source>
</reference>
<evidence type="ECO:0000313" key="2">
    <source>
        <dbReference type="EMBL" id="PGH19976.1"/>
    </source>
</evidence>
<sequence>MSINRVTVNGKTYIIKGGTYSTVFNGKVYSDGEVYLDGERIYCKKPFFLRILKFLLFIASIYVISGIYFLICGFLLLMKK</sequence>
<keyword evidence="1" id="KW-1133">Transmembrane helix</keyword>
<dbReference type="Proteomes" id="UP000222862">
    <property type="component" value="Unassembled WGS sequence"/>
</dbReference>